<evidence type="ECO:0000313" key="3">
    <source>
        <dbReference type="EMBL" id="KAG9261334.1"/>
    </source>
</evidence>
<proteinExistence type="predicted"/>
<dbReference type="Proteomes" id="UP000752171">
    <property type="component" value="Unassembled WGS sequence"/>
</dbReference>
<gene>
    <name evidence="3" type="ORF">AMEX_G26345</name>
</gene>
<evidence type="ECO:0000256" key="1">
    <source>
        <dbReference type="SAM" id="Coils"/>
    </source>
</evidence>
<dbReference type="EMBL" id="JAICCE010000023">
    <property type="protein sequence ID" value="KAG9261334.1"/>
    <property type="molecule type" value="Genomic_DNA"/>
</dbReference>
<dbReference type="AlphaFoldDB" id="A0A8T2KQA4"/>
<feature type="region of interest" description="Disordered" evidence="2">
    <location>
        <begin position="1"/>
        <end position="40"/>
    </location>
</feature>
<sequence length="90" mass="10025">MNTRRCRGGGAKEPQRASSPERSVPQSPQQHKAASPTAQHSLEVTKVLLAAEKEKVKGLQETIKELQADKLFLQEQLSCKNKEQKGELEM</sequence>
<accession>A0A8T2KQA4</accession>
<name>A0A8T2KQA4_ASTMX</name>
<organism evidence="3 4">
    <name type="scientific">Astyanax mexicanus</name>
    <name type="common">Blind cave fish</name>
    <name type="synonym">Astyanax fasciatus mexicanus</name>
    <dbReference type="NCBI Taxonomy" id="7994"/>
    <lineage>
        <taxon>Eukaryota</taxon>
        <taxon>Metazoa</taxon>
        <taxon>Chordata</taxon>
        <taxon>Craniata</taxon>
        <taxon>Vertebrata</taxon>
        <taxon>Euteleostomi</taxon>
        <taxon>Actinopterygii</taxon>
        <taxon>Neopterygii</taxon>
        <taxon>Teleostei</taxon>
        <taxon>Ostariophysi</taxon>
        <taxon>Characiformes</taxon>
        <taxon>Characoidei</taxon>
        <taxon>Acestrorhamphidae</taxon>
        <taxon>Acestrorhamphinae</taxon>
        <taxon>Astyanax</taxon>
    </lineage>
</organism>
<evidence type="ECO:0000256" key="2">
    <source>
        <dbReference type="SAM" id="MobiDB-lite"/>
    </source>
</evidence>
<feature type="coiled-coil region" evidence="1">
    <location>
        <begin position="49"/>
        <end position="83"/>
    </location>
</feature>
<feature type="compositionally biased region" description="Polar residues" evidence="2">
    <location>
        <begin position="16"/>
        <end position="40"/>
    </location>
</feature>
<protein>
    <submittedName>
        <fullName evidence="3">Uncharacterized protein</fullName>
    </submittedName>
</protein>
<reference evidence="3 4" key="1">
    <citation type="submission" date="2021-07" db="EMBL/GenBank/DDBJ databases">
        <authorList>
            <person name="Imarazene B."/>
            <person name="Zahm M."/>
            <person name="Klopp C."/>
            <person name="Cabau C."/>
            <person name="Beille S."/>
            <person name="Jouanno E."/>
            <person name="Castinel A."/>
            <person name="Lluch J."/>
            <person name="Gil L."/>
            <person name="Kuchtly C."/>
            <person name="Lopez Roques C."/>
            <person name="Donnadieu C."/>
            <person name="Parrinello H."/>
            <person name="Journot L."/>
            <person name="Du K."/>
            <person name="Schartl M."/>
            <person name="Retaux S."/>
            <person name="Guiguen Y."/>
        </authorList>
    </citation>
    <scope>NUCLEOTIDE SEQUENCE [LARGE SCALE GENOMIC DNA]</scope>
    <source>
        <strain evidence="3">Pach_M1</strain>
        <tissue evidence="3">Testis</tissue>
    </source>
</reference>
<evidence type="ECO:0000313" key="4">
    <source>
        <dbReference type="Proteomes" id="UP000752171"/>
    </source>
</evidence>
<keyword evidence="1" id="KW-0175">Coiled coil</keyword>
<comment type="caution">
    <text evidence="3">The sequence shown here is derived from an EMBL/GenBank/DDBJ whole genome shotgun (WGS) entry which is preliminary data.</text>
</comment>